<keyword evidence="1" id="KW-0472">Membrane</keyword>
<name>A0A4R1GMU4_9GAMM</name>
<protein>
    <submittedName>
        <fullName evidence="2">Uncharacterized protein</fullName>
    </submittedName>
</protein>
<reference evidence="2 3" key="1">
    <citation type="submission" date="2019-03" db="EMBL/GenBank/DDBJ databases">
        <title>Genomic Encyclopedia of Archaeal and Bacterial Type Strains, Phase II (KMG-II): from individual species to whole genera.</title>
        <authorList>
            <person name="Goeker M."/>
        </authorList>
    </citation>
    <scope>NUCLEOTIDE SEQUENCE [LARGE SCALE GENOMIC DNA]</scope>
    <source>
        <strain evidence="2 3">DSM 27697</strain>
    </source>
</reference>
<organism evidence="2 3">
    <name type="scientific">Marinobacterium mangrovicola</name>
    <dbReference type="NCBI Taxonomy" id="1476959"/>
    <lineage>
        <taxon>Bacteria</taxon>
        <taxon>Pseudomonadati</taxon>
        <taxon>Pseudomonadota</taxon>
        <taxon>Gammaproteobacteria</taxon>
        <taxon>Oceanospirillales</taxon>
        <taxon>Oceanospirillaceae</taxon>
        <taxon>Marinobacterium</taxon>
    </lineage>
</organism>
<dbReference type="RefSeq" id="WP_165900225.1">
    <property type="nucleotide sequence ID" value="NZ_SMFU01000007.1"/>
</dbReference>
<keyword evidence="1" id="KW-0812">Transmembrane</keyword>
<evidence type="ECO:0000313" key="3">
    <source>
        <dbReference type="Proteomes" id="UP000294546"/>
    </source>
</evidence>
<dbReference type="AlphaFoldDB" id="A0A4R1GMU4"/>
<sequence>MSEEKSKPEKTTQVMRVVIAIIFLMVLALSVLSFVFGLSGGSKPAGNTHEPRNVESPF</sequence>
<evidence type="ECO:0000313" key="2">
    <source>
        <dbReference type="EMBL" id="TCK08581.1"/>
    </source>
</evidence>
<keyword evidence="1" id="KW-1133">Transmembrane helix</keyword>
<dbReference type="EMBL" id="SMFU01000007">
    <property type="protein sequence ID" value="TCK08581.1"/>
    <property type="molecule type" value="Genomic_DNA"/>
</dbReference>
<evidence type="ECO:0000256" key="1">
    <source>
        <dbReference type="SAM" id="Phobius"/>
    </source>
</evidence>
<dbReference type="Proteomes" id="UP000294546">
    <property type="component" value="Unassembled WGS sequence"/>
</dbReference>
<proteinExistence type="predicted"/>
<accession>A0A4R1GMU4</accession>
<comment type="caution">
    <text evidence="2">The sequence shown here is derived from an EMBL/GenBank/DDBJ whole genome shotgun (WGS) entry which is preliminary data.</text>
</comment>
<feature type="transmembrane region" description="Helical" evidence="1">
    <location>
        <begin position="14"/>
        <end position="36"/>
    </location>
</feature>
<keyword evidence="3" id="KW-1185">Reference proteome</keyword>
<gene>
    <name evidence="2" type="ORF">CLV83_0668</name>
</gene>